<evidence type="ECO:0000256" key="2">
    <source>
        <dbReference type="ARBA" id="ARBA00010876"/>
    </source>
</evidence>
<comment type="catalytic activity">
    <reaction evidence="1 6">
        <text>a uridine in RNA = a pseudouridine in RNA</text>
        <dbReference type="Rhea" id="RHEA:48348"/>
        <dbReference type="Rhea" id="RHEA-COMP:12068"/>
        <dbReference type="Rhea" id="RHEA-COMP:12069"/>
        <dbReference type="ChEBI" id="CHEBI:65314"/>
        <dbReference type="ChEBI" id="CHEBI:65315"/>
    </reaction>
</comment>
<accession>A0A413R9K7</accession>
<dbReference type="EC" id="5.4.99.-" evidence="6"/>
<evidence type="ECO:0000259" key="7">
    <source>
        <dbReference type="Pfam" id="PF00849"/>
    </source>
</evidence>
<evidence type="ECO:0000256" key="5">
    <source>
        <dbReference type="PROSITE-ProRule" id="PRU00182"/>
    </source>
</evidence>
<keyword evidence="9" id="KW-1185">Reference proteome</keyword>
<dbReference type="InterPro" id="IPR006224">
    <property type="entry name" value="PsdUridine_synth_RluA-like_CS"/>
</dbReference>
<evidence type="ECO:0000313" key="9">
    <source>
        <dbReference type="Proteomes" id="UP000284779"/>
    </source>
</evidence>
<dbReference type="AlphaFoldDB" id="A0A413R9K7"/>
<evidence type="ECO:0000313" key="8">
    <source>
        <dbReference type="EMBL" id="RHA19098.1"/>
    </source>
</evidence>
<dbReference type="SUPFAM" id="SSF55120">
    <property type="entry name" value="Pseudouridine synthase"/>
    <property type="match status" value="1"/>
</dbReference>
<organism evidence="8 9">
    <name type="scientific">Eubacterium ventriosum</name>
    <dbReference type="NCBI Taxonomy" id="39496"/>
    <lineage>
        <taxon>Bacteria</taxon>
        <taxon>Bacillati</taxon>
        <taxon>Bacillota</taxon>
        <taxon>Clostridia</taxon>
        <taxon>Eubacteriales</taxon>
        <taxon>Eubacteriaceae</taxon>
        <taxon>Eubacterium</taxon>
    </lineage>
</organism>
<evidence type="ECO:0000256" key="3">
    <source>
        <dbReference type="ARBA" id="ARBA00023235"/>
    </source>
</evidence>
<evidence type="ECO:0000256" key="1">
    <source>
        <dbReference type="ARBA" id="ARBA00000073"/>
    </source>
</evidence>
<comment type="function">
    <text evidence="6">Responsible for synthesis of pseudouridine from uracil.</text>
</comment>
<dbReference type="InterPro" id="IPR020103">
    <property type="entry name" value="PsdUridine_synth_cat_dom_sf"/>
</dbReference>
<dbReference type="PROSITE" id="PS01129">
    <property type="entry name" value="PSI_RLU"/>
    <property type="match status" value="1"/>
</dbReference>
<dbReference type="GO" id="GO:0001522">
    <property type="term" value="P:pseudouridine synthesis"/>
    <property type="evidence" value="ECO:0007669"/>
    <property type="project" value="InterPro"/>
</dbReference>
<dbReference type="Pfam" id="PF00849">
    <property type="entry name" value="PseudoU_synth_2"/>
    <property type="match status" value="1"/>
</dbReference>
<dbReference type="GO" id="GO:0006396">
    <property type="term" value="P:RNA processing"/>
    <property type="evidence" value="ECO:0007669"/>
    <property type="project" value="UniProtKB-ARBA"/>
</dbReference>
<protein>
    <recommendedName>
        <fullName evidence="6">Pseudouridine synthase</fullName>
        <ecNumber evidence="6">5.4.99.-</ecNumber>
    </recommendedName>
</protein>
<dbReference type="InterPro" id="IPR006145">
    <property type="entry name" value="PsdUridine_synth_RsuA/RluA"/>
</dbReference>
<keyword evidence="3 6" id="KW-0413">Isomerase</keyword>
<dbReference type="EMBL" id="QSFD01000004">
    <property type="protein sequence ID" value="RHA19098.1"/>
    <property type="molecule type" value="Genomic_DNA"/>
</dbReference>
<dbReference type="GO" id="GO:0003723">
    <property type="term" value="F:RNA binding"/>
    <property type="evidence" value="ECO:0007669"/>
    <property type="project" value="UniProtKB-KW"/>
</dbReference>
<dbReference type="CDD" id="cd02869">
    <property type="entry name" value="PseudoU_synth_RluA_like"/>
    <property type="match status" value="1"/>
</dbReference>
<name>A0A413R9K7_9FIRM</name>
<reference evidence="8 9" key="1">
    <citation type="submission" date="2018-08" db="EMBL/GenBank/DDBJ databases">
        <title>A genome reference for cultivated species of the human gut microbiota.</title>
        <authorList>
            <person name="Zou Y."/>
            <person name="Xue W."/>
            <person name="Luo G."/>
        </authorList>
    </citation>
    <scope>NUCLEOTIDE SEQUENCE [LARGE SCALE GENOMIC DNA]</scope>
    <source>
        <strain evidence="8 9">AM44-11BH</strain>
    </source>
</reference>
<dbReference type="PANTHER" id="PTHR21600:SF83">
    <property type="entry name" value="PSEUDOURIDYLATE SYNTHASE RPUSD4, MITOCHONDRIAL"/>
    <property type="match status" value="1"/>
</dbReference>
<dbReference type="PANTHER" id="PTHR21600">
    <property type="entry name" value="MITOCHONDRIAL RNA PSEUDOURIDINE SYNTHASE"/>
    <property type="match status" value="1"/>
</dbReference>
<comment type="similarity">
    <text evidence="2 6">Belongs to the pseudouridine synthase RluA family.</text>
</comment>
<dbReference type="GO" id="GO:0009982">
    <property type="term" value="F:pseudouridine synthase activity"/>
    <property type="evidence" value="ECO:0007669"/>
    <property type="project" value="InterPro"/>
</dbReference>
<dbReference type="CDD" id="cd00165">
    <property type="entry name" value="S4"/>
    <property type="match status" value="1"/>
</dbReference>
<gene>
    <name evidence="8" type="ORF">DW944_05030</name>
</gene>
<dbReference type="PROSITE" id="PS50889">
    <property type="entry name" value="S4"/>
    <property type="match status" value="1"/>
</dbReference>
<dbReference type="RefSeq" id="WP_117970105.1">
    <property type="nucleotide sequence ID" value="NZ_CAUBDO010000007.1"/>
</dbReference>
<sequence length="338" mass="38873">MQEIKITENQAGQRFDKFLFKYFKEATSGFIYKMLRKKNIVLNGKKSDGKEKLNVGDSIKIFMADDTILKFRGEIKLDIVKPIDLDIVYEDDNILIINKPSGMLSQKAEASDVSVNEYIISYLVSTNKLSEEQLKTFKPGVCNRLDRNTSGLIIAGKSLKGLQTMSKMFKERTMDKYYFALVNGKIENKINIKGYLKKDEKTNKVTIYKKEQKDSQLVETEYEPVLANNRITLLKVKLITGRTHQIRAHLSSVGHPLIGDYKYGNKKINDIYKRQYGIKDQMLHSRLTVFPKFTGDCDNLSGKEFTATLPDDFIKVLSNEFKNSNVVNDFIKEKQIKK</sequence>
<feature type="active site" evidence="4">
    <location>
        <position position="146"/>
    </location>
</feature>
<evidence type="ECO:0000256" key="4">
    <source>
        <dbReference type="PIRSR" id="PIRSR606225-1"/>
    </source>
</evidence>
<comment type="caution">
    <text evidence="8">The sequence shown here is derived from an EMBL/GenBank/DDBJ whole genome shotgun (WGS) entry which is preliminary data.</text>
</comment>
<evidence type="ECO:0000256" key="6">
    <source>
        <dbReference type="RuleBase" id="RU362028"/>
    </source>
</evidence>
<keyword evidence="5" id="KW-0694">RNA-binding</keyword>
<proteinExistence type="inferred from homology"/>
<dbReference type="InterPro" id="IPR036986">
    <property type="entry name" value="S4_RNA-bd_sf"/>
</dbReference>
<dbReference type="InterPro" id="IPR006225">
    <property type="entry name" value="PsdUridine_synth_RluC/D"/>
</dbReference>
<dbReference type="NCBIfam" id="TIGR00005">
    <property type="entry name" value="rluA_subfam"/>
    <property type="match status" value="1"/>
</dbReference>
<dbReference type="Proteomes" id="UP000284779">
    <property type="component" value="Unassembled WGS sequence"/>
</dbReference>
<dbReference type="InterPro" id="IPR050188">
    <property type="entry name" value="RluA_PseudoU_synthase"/>
</dbReference>
<dbReference type="GO" id="GO:0140098">
    <property type="term" value="F:catalytic activity, acting on RNA"/>
    <property type="evidence" value="ECO:0007669"/>
    <property type="project" value="UniProtKB-ARBA"/>
</dbReference>
<dbReference type="Gene3D" id="3.10.290.10">
    <property type="entry name" value="RNA-binding S4 domain"/>
    <property type="match status" value="1"/>
</dbReference>
<dbReference type="Gene3D" id="3.30.2350.10">
    <property type="entry name" value="Pseudouridine synthase"/>
    <property type="match status" value="1"/>
</dbReference>
<feature type="domain" description="Pseudouridine synthase RsuA/RluA-like" evidence="7">
    <location>
        <begin position="93"/>
        <end position="252"/>
    </location>
</feature>